<dbReference type="Gene3D" id="3.40.50.300">
    <property type="entry name" value="P-loop containing nucleotide triphosphate hydrolases"/>
    <property type="match status" value="1"/>
</dbReference>
<dbReference type="PROSITE" id="PS00622">
    <property type="entry name" value="HTH_LUXR_1"/>
    <property type="match status" value="1"/>
</dbReference>
<protein>
    <submittedName>
        <fullName evidence="4">AAA family ATPase</fullName>
    </submittedName>
</protein>
<evidence type="ECO:0000313" key="4">
    <source>
        <dbReference type="EMBL" id="WAZ26058.1"/>
    </source>
</evidence>
<evidence type="ECO:0000256" key="1">
    <source>
        <dbReference type="ARBA" id="ARBA00022741"/>
    </source>
</evidence>
<dbReference type="InterPro" id="IPR041664">
    <property type="entry name" value="AAA_16"/>
</dbReference>
<evidence type="ECO:0000256" key="2">
    <source>
        <dbReference type="ARBA" id="ARBA00022840"/>
    </source>
</evidence>
<evidence type="ECO:0000313" key="5">
    <source>
        <dbReference type="Proteomes" id="UP001164439"/>
    </source>
</evidence>
<reference evidence="4" key="1">
    <citation type="submission" date="2022-12" db="EMBL/GenBank/DDBJ databases">
        <authorList>
            <person name="Ruckert C."/>
            <person name="Busche T."/>
            <person name="Kalinowski J."/>
            <person name="Wittmann C."/>
        </authorList>
    </citation>
    <scope>NUCLEOTIDE SEQUENCE</scope>
    <source>
        <strain evidence="4">DSM 40467</strain>
    </source>
</reference>
<dbReference type="SUPFAM" id="SSF52540">
    <property type="entry name" value="P-loop containing nucleoside triphosphate hydrolases"/>
    <property type="match status" value="1"/>
</dbReference>
<dbReference type="RefSeq" id="WP_269663543.1">
    <property type="nucleotide sequence ID" value="NZ_CP114413.1"/>
</dbReference>
<dbReference type="InterPro" id="IPR000792">
    <property type="entry name" value="Tscrpt_reg_LuxR_C"/>
</dbReference>
<dbReference type="InterPro" id="IPR027417">
    <property type="entry name" value="P-loop_NTPase"/>
</dbReference>
<dbReference type="InterPro" id="IPR036388">
    <property type="entry name" value="WH-like_DNA-bd_sf"/>
</dbReference>
<organism evidence="4 5">
    <name type="scientific">Streptomyces cinnabarinus</name>
    <dbReference type="NCBI Taxonomy" id="67287"/>
    <lineage>
        <taxon>Bacteria</taxon>
        <taxon>Bacillati</taxon>
        <taxon>Actinomycetota</taxon>
        <taxon>Actinomycetes</taxon>
        <taxon>Kitasatosporales</taxon>
        <taxon>Streptomycetaceae</taxon>
        <taxon>Streptomyces</taxon>
    </lineage>
</organism>
<dbReference type="PROSITE" id="PS50043">
    <property type="entry name" value="HTH_LUXR_2"/>
    <property type="match status" value="1"/>
</dbReference>
<dbReference type="EMBL" id="CP114413">
    <property type="protein sequence ID" value="WAZ26058.1"/>
    <property type="molecule type" value="Genomic_DNA"/>
</dbReference>
<keyword evidence="1" id="KW-0547">Nucleotide-binding</keyword>
<proteinExistence type="predicted"/>
<name>A0ABY7KR88_9ACTN</name>
<evidence type="ECO:0000259" key="3">
    <source>
        <dbReference type="PROSITE" id="PS50043"/>
    </source>
</evidence>
<dbReference type="PANTHER" id="PTHR16305">
    <property type="entry name" value="TESTICULAR SOLUBLE ADENYLYL CYCLASE"/>
    <property type="match status" value="1"/>
</dbReference>
<keyword evidence="2" id="KW-0067">ATP-binding</keyword>
<dbReference type="PANTHER" id="PTHR16305:SF35">
    <property type="entry name" value="TRANSCRIPTIONAL ACTIVATOR DOMAIN"/>
    <property type="match status" value="1"/>
</dbReference>
<dbReference type="PRINTS" id="PR00038">
    <property type="entry name" value="HTHLUXR"/>
</dbReference>
<dbReference type="Proteomes" id="UP001164439">
    <property type="component" value="Chromosome"/>
</dbReference>
<gene>
    <name evidence="4" type="ORF">STRCI_007602</name>
</gene>
<dbReference type="SMART" id="SM00421">
    <property type="entry name" value="HTH_LUXR"/>
    <property type="match status" value="1"/>
</dbReference>
<dbReference type="SUPFAM" id="SSF46894">
    <property type="entry name" value="C-terminal effector domain of the bipartite response regulators"/>
    <property type="match status" value="1"/>
</dbReference>
<dbReference type="Gene3D" id="1.10.10.10">
    <property type="entry name" value="Winged helix-like DNA-binding domain superfamily/Winged helix DNA-binding domain"/>
    <property type="match status" value="1"/>
</dbReference>
<keyword evidence="5" id="KW-1185">Reference proteome</keyword>
<dbReference type="Pfam" id="PF13191">
    <property type="entry name" value="AAA_16"/>
    <property type="match status" value="1"/>
</dbReference>
<feature type="domain" description="HTH luxR-type" evidence="3">
    <location>
        <begin position="818"/>
        <end position="883"/>
    </location>
</feature>
<dbReference type="Pfam" id="PF00196">
    <property type="entry name" value="GerE"/>
    <property type="match status" value="1"/>
</dbReference>
<dbReference type="CDD" id="cd06170">
    <property type="entry name" value="LuxR_C_like"/>
    <property type="match status" value="1"/>
</dbReference>
<sequence length="895" mass="95147">MLAGRDEQLARIRAALTDIASTGTSLLLRGAPGTGRTALLEEAGTAALAAGLRVLRMTGAAAEAELPYAALHQVLWPLLAVAPDLPGGQRDALETALGLRDGAPPDPAAVADATLALLTRHGPVVVLQDDLQWTDPASLAVFGELRRHLAPSPLVLIGATRHLDAVTPAPDQVIDLPPLPDDQAERLLRTLHPWLLEGVRDRVLRASAGNPLALHELPVQILKAATGHPVGPRTGLLDELPLGERLGRLYEDQVRALPEPPRRLLLAAALGGPPAQRADTLRDMAARDAHTPWPRILDDVTASGLAHLDAADHRLDFRHPLIPAGLIHLATPAERRAAHRLLADALPTAGIVHRAAAAVGTDAELAGRLHQEADTTAAQGERAAAARMLARAAGLSPDPADRTARLVAAAVLATRGGRMRLAADLLADAETEARPVRPEPAAPYAYAVARTRLQLHGDPVPTVELLPAFLDEGGAADLRDAMLALLLLAAVHTGDERARAAVERHATDPGDPAALCLRAWTGPWRGAHEGLARAAGRLPRDRETAAAWILWWAAAGLGAVGEHDALHGPLARGHAHAPEALVDSVHAHDAFLHGRWEEALTVARAGAETSAVYRHALDETLHLLNTAEVHAARGDLTALTALEPVLGIRARERHLRFVAERFQALKALAALGHGRAEEAWHHTRALGPAWSHLSLVDRVQAAVDSGRHAEARDRLRAARAAGVADASPHHAFQLAVAEALTAPDDEAEEKHQAVYALPGAGSWPFPLARAHLSHAKWLRRTGRPGRAATHLRTALHTFTRLCAAPWAEQAARELDLASPGHDPRLSAQELRIAELAAQGLTNRQIAERLGLSPRTIGAHLYRIFPKLGITTRAGVARALQESRPPEVPAPEPPGR</sequence>
<dbReference type="InterPro" id="IPR016032">
    <property type="entry name" value="Sig_transdc_resp-reg_C-effctor"/>
</dbReference>
<accession>A0ABY7KR88</accession>